<reference evidence="2 3" key="1">
    <citation type="submission" date="2017-07" db="EMBL/GenBank/DDBJ databases">
        <title>Analysis of two Campylobacter avium genomes and identification of a novel hippuricase gene.</title>
        <authorList>
            <person name="Miller W.G."/>
            <person name="Chapman M.H."/>
            <person name="Yee E."/>
            <person name="Revez J."/>
            <person name="Bono J.L."/>
            <person name="Rossi M."/>
        </authorList>
    </citation>
    <scope>NUCLEOTIDE SEQUENCE [LARGE SCALE GENOMIC DNA]</scope>
    <source>
        <strain evidence="2 3">LMG 24591</strain>
    </source>
</reference>
<proteinExistence type="predicted"/>
<accession>A0A222MXP4</accession>
<sequence length="112" mass="13786">MSEKERKERNKMDNTEKLKALLQKHNIHIKNTENEREFLIEFFTKNVSTCKKYIFKKIKNIPISKRFENKVRLYMQISYAMEDQDLIRLIKSHFKEEHYKMLTELCIKTQKE</sequence>
<feature type="coiled-coil region" evidence="1">
    <location>
        <begin position="4"/>
        <end position="35"/>
    </location>
</feature>
<keyword evidence="3" id="KW-1185">Reference proteome</keyword>
<dbReference type="AlphaFoldDB" id="A0A222MXP4"/>
<evidence type="ECO:0000313" key="3">
    <source>
        <dbReference type="Proteomes" id="UP000201169"/>
    </source>
</evidence>
<dbReference type="EMBL" id="CP022347">
    <property type="protein sequence ID" value="ASQ30747.1"/>
    <property type="molecule type" value="Genomic_DNA"/>
</dbReference>
<dbReference type="RefSeq" id="WP_094752836.1">
    <property type="nucleotide sequence ID" value="NZ_CP022347.1"/>
</dbReference>
<keyword evidence="1" id="KW-0175">Coiled coil</keyword>
<evidence type="ECO:0000256" key="1">
    <source>
        <dbReference type="SAM" id="Coils"/>
    </source>
</evidence>
<gene>
    <name evidence="2" type="ORF">CAV_1114</name>
</gene>
<dbReference type="Proteomes" id="UP000201169">
    <property type="component" value="Chromosome"/>
</dbReference>
<organism evidence="2 3">
    <name type="scientific">Campylobacter avium LMG 24591</name>
    <dbReference type="NCBI Taxonomy" id="522484"/>
    <lineage>
        <taxon>Bacteria</taxon>
        <taxon>Pseudomonadati</taxon>
        <taxon>Campylobacterota</taxon>
        <taxon>Epsilonproteobacteria</taxon>
        <taxon>Campylobacterales</taxon>
        <taxon>Campylobacteraceae</taxon>
        <taxon>Campylobacter</taxon>
    </lineage>
</organism>
<name>A0A222MXP4_9BACT</name>
<evidence type="ECO:0000313" key="2">
    <source>
        <dbReference type="EMBL" id="ASQ30747.1"/>
    </source>
</evidence>
<dbReference type="KEGG" id="cavi:CAV_1114"/>
<protein>
    <submittedName>
        <fullName evidence="2">Uncharacterized protein</fullName>
    </submittedName>
</protein>